<proteinExistence type="predicted"/>
<accession>A0A9W6XIC3</accession>
<evidence type="ECO:0000313" key="2">
    <source>
        <dbReference type="Proteomes" id="UP001165121"/>
    </source>
</evidence>
<organism evidence="1 2">
    <name type="scientific">Phytophthora fragariaefolia</name>
    <dbReference type="NCBI Taxonomy" id="1490495"/>
    <lineage>
        <taxon>Eukaryota</taxon>
        <taxon>Sar</taxon>
        <taxon>Stramenopiles</taxon>
        <taxon>Oomycota</taxon>
        <taxon>Peronosporomycetes</taxon>
        <taxon>Peronosporales</taxon>
        <taxon>Peronosporaceae</taxon>
        <taxon>Phytophthora</taxon>
    </lineage>
</organism>
<gene>
    <name evidence="1" type="ORF">Pfra01_001157900</name>
</gene>
<sequence>MAQDTKYLLVNNLIDVATLSTLPSTLVKVYDTLVPEGTKLGELSYSILGEDLTSMPTLDYLNVPRERCARVRQNLAA</sequence>
<dbReference type="Proteomes" id="UP001165121">
    <property type="component" value="Unassembled WGS sequence"/>
</dbReference>
<dbReference type="EMBL" id="BSXT01001143">
    <property type="protein sequence ID" value="GMF39222.1"/>
    <property type="molecule type" value="Genomic_DNA"/>
</dbReference>
<dbReference type="OrthoDB" id="105440at2759"/>
<comment type="caution">
    <text evidence="1">The sequence shown here is derived from an EMBL/GenBank/DDBJ whole genome shotgun (WGS) entry which is preliminary data.</text>
</comment>
<protein>
    <submittedName>
        <fullName evidence="1">Unnamed protein product</fullName>
    </submittedName>
</protein>
<reference evidence="1" key="1">
    <citation type="submission" date="2023-04" db="EMBL/GenBank/DDBJ databases">
        <title>Phytophthora fragariaefolia NBRC 109709.</title>
        <authorList>
            <person name="Ichikawa N."/>
            <person name="Sato H."/>
            <person name="Tonouchi N."/>
        </authorList>
    </citation>
    <scope>NUCLEOTIDE SEQUENCE</scope>
    <source>
        <strain evidence="1">NBRC 109709</strain>
    </source>
</reference>
<name>A0A9W6XIC3_9STRA</name>
<keyword evidence="2" id="KW-1185">Reference proteome</keyword>
<evidence type="ECO:0000313" key="1">
    <source>
        <dbReference type="EMBL" id="GMF39222.1"/>
    </source>
</evidence>
<dbReference type="AlphaFoldDB" id="A0A9W6XIC3"/>